<comment type="caution">
    <text evidence="2">The sequence shown here is derived from an EMBL/GenBank/DDBJ whole genome shotgun (WGS) entry which is preliminary data.</text>
</comment>
<dbReference type="EMBL" id="JABFRW010000165">
    <property type="protein sequence ID" value="NOT35034.1"/>
    <property type="molecule type" value="Genomic_DNA"/>
</dbReference>
<evidence type="ECO:0000313" key="3">
    <source>
        <dbReference type="Proteomes" id="UP000580839"/>
    </source>
</evidence>
<dbReference type="InterPro" id="IPR003673">
    <property type="entry name" value="CoA-Trfase_fam_III"/>
</dbReference>
<proteinExistence type="predicted"/>
<name>A0A849SQY0_UNCEI</name>
<dbReference type="PANTHER" id="PTHR48207">
    <property type="entry name" value="SUCCINATE--HYDROXYMETHYLGLUTARATE COA-TRANSFERASE"/>
    <property type="match status" value="1"/>
</dbReference>
<dbReference type="InterPro" id="IPR050483">
    <property type="entry name" value="CoA-transferase_III_domain"/>
</dbReference>
<dbReference type="PANTHER" id="PTHR48207:SF3">
    <property type="entry name" value="SUCCINATE--HYDROXYMETHYLGLUTARATE COA-TRANSFERASE"/>
    <property type="match status" value="1"/>
</dbReference>
<dbReference type="Gene3D" id="3.40.50.10540">
    <property type="entry name" value="Crotonobetainyl-coa:carnitine coa-transferase, domain 1"/>
    <property type="match status" value="1"/>
</dbReference>
<dbReference type="GO" id="GO:0008410">
    <property type="term" value="F:CoA-transferase activity"/>
    <property type="evidence" value="ECO:0007669"/>
    <property type="project" value="TreeGrafter"/>
</dbReference>
<dbReference type="Pfam" id="PF02515">
    <property type="entry name" value="CoA_transf_3"/>
    <property type="match status" value="1"/>
</dbReference>
<sequence>MSTSPVATPLPLEGVTVLDLSRVLAGPYATQMLGDLGADVWKLERPGSGDETRGWGPPFIGETSAYFLSVNRNKRSAAIDFEDAAQLAAVRNAARAADIVVENFLPGALVRFGLDAATLRREHPELIVCSITGYGQDGPWAMLPGYDAVLQGFVGLQSITGEADGPPLKVGVAVIDVMTGVHAAAAMLAAYIGRLRHGAGAHLDLSLVDVGIASLVNVAQAALSTGKPARRYGNAHPQIVPYQTFEASDGALVVAVGNDEQWQRLCAAIGAPELGARIDWTTNAGRVLDRAEVIALIGSRLRGATCAEWMARFGAARVPAGPVREVADVVAEPELRRRGLVTEGVSGQGFNTALFNLPWKSDGSRPPLKFPPPALGQHTAEFMARFGSAGARAVSCPS</sequence>
<dbReference type="SUPFAM" id="SSF89796">
    <property type="entry name" value="CoA-transferase family III (CaiB/BaiF)"/>
    <property type="match status" value="1"/>
</dbReference>
<protein>
    <submittedName>
        <fullName evidence="2">CoA transferase</fullName>
    </submittedName>
</protein>
<dbReference type="AlphaFoldDB" id="A0A849SQY0"/>
<dbReference type="Proteomes" id="UP000580839">
    <property type="component" value="Unassembled WGS sequence"/>
</dbReference>
<evidence type="ECO:0000256" key="1">
    <source>
        <dbReference type="ARBA" id="ARBA00022679"/>
    </source>
</evidence>
<evidence type="ECO:0000313" key="2">
    <source>
        <dbReference type="EMBL" id="NOT35034.1"/>
    </source>
</evidence>
<accession>A0A849SQY0</accession>
<keyword evidence="1 2" id="KW-0808">Transferase</keyword>
<dbReference type="InterPro" id="IPR023606">
    <property type="entry name" value="CoA-Trfase_III_dom_1_sf"/>
</dbReference>
<dbReference type="InterPro" id="IPR044855">
    <property type="entry name" value="CoA-Trfase_III_dom3_sf"/>
</dbReference>
<dbReference type="Gene3D" id="3.30.1540.10">
    <property type="entry name" value="formyl-coa transferase, domain 3"/>
    <property type="match status" value="1"/>
</dbReference>
<gene>
    <name evidence="2" type="ORF">HOP12_12840</name>
</gene>
<reference evidence="2 3" key="1">
    <citation type="submission" date="2020-04" db="EMBL/GenBank/DDBJ databases">
        <title>Metagenomic profiling of ammonia- and methane-oxidizing microorganisms in a Dutch drinking water treatment plant.</title>
        <authorList>
            <person name="Poghosyan L."/>
            <person name="Leucker S."/>
        </authorList>
    </citation>
    <scope>NUCLEOTIDE SEQUENCE [LARGE SCALE GENOMIC DNA]</scope>
    <source>
        <strain evidence="2">S-RSF-IL-03</strain>
    </source>
</reference>
<organism evidence="2 3">
    <name type="scientific">Eiseniibacteriota bacterium</name>
    <dbReference type="NCBI Taxonomy" id="2212470"/>
    <lineage>
        <taxon>Bacteria</taxon>
        <taxon>Candidatus Eiseniibacteriota</taxon>
    </lineage>
</organism>